<dbReference type="RefSeq" id="WP_161720916.1">
    <property type="nucleotide sequence ID" value="NZ_JAAAPO010000009.1"/>
</dbReference>
<evidence type="ECO:0000256" key="1">
    <source>
        <dbReference type="ARBA" id="ARBA00022801"/>
    </source>
</evidence>
<dbReference type="EMBL" id="JAAAPO010000009">
    <property type="protein sequence ID" value="NBC38166.1"/>
    <property type="molecule type" value="Genomic_DNA"/>
</dbReference>
<feature type="signal peptide" evidence="4">
    <location>
        <begin position="1"/>
        <end position="19"/>
    </location>
</feature>
<keyword evidence="3" id="KW-0443">Lipid metabolism</keyword>
<name>A0ABW9XHW6_9SPHN</name>
<evidence type="ECO:0000313" key="5">
    <source>
        <dbReference type="EMBL" id="NBC38166.1"/>
    </source>
</evidence>
<feature type="chain" id="PRO_5047385944" evidence="4">
    <location>
        <begin position="20"/>
        <end position="318"/>
    </location>
</feature>
<dbReference type="Pfam" id="PF03403">
    <property type="entry name" value="PAF-AH_p_II"/>
    <property type="match status" value="1"/>
</dbReference>
<dbReference type="InterPro" id="IPR029058">
    <property type="entry name" value="AB_hydrolase_fold"/>
</dbReference>
<comment type="caution">
    <text evidence="5">The sequence shown here is derived from an EMBL/GenBank/DDBJ whole genome shotgun (WGS) entry which is preliminary data.</text>
</comment>
<protein>
    <submittedName>
        <fullName evidence="5">Prolyl oligopeptidase family serine peptidase</fullName>
    </submittedName>
</protein>
<reference evidence="6" key="1">
    <citation type="submission" date="2020-01" db="EMBL/GenBank/DDBJ databases">
        <title>Sphingomonas sp. strain CSW-10.</title>
        <authorList>
            <person name="Chen W.-M."/>
        </authorList>
    </citation>
    <scope>NUCLEOTIDE SEQUENCE [LARGE SCALE GENOMIC DNA]</scope>
    <source>
        <strain evidence="6">FSY-8</strain>
    </source>
</reference>
<evidence type="ECO:0000256" key="2">
    <source>
        <dbReference type="ARBA" id="ARBA00022963"/>
    </source>
</evidence>
<gene>
    <name evidence="5" type="ORF">GTZ99_16570</name>
</gene>
<evidence type="ECO:0000256" key="3">
    <source>
        <dbReference type="ARBA" id="ARBA00023098"/>
    </source>
</evidence>
<dbReference type="PANTHER" id="PTHR10272:SF0">
    <property type="entry name" value="PLATELET-ACTIVATING FACTOR ACETYLHYDROLASE"/>
    <property type="match status" value="1"/>
</dbReference>
<accession>A0ABW9XHW6</accession>
<dbReference type="Gene3D" id="3.40.50.1820">
    <property type="entry name" value="alpha/beta hydrolase"/>
    <property type="match status" value="1"/>
</dbReference>
<keyword evidence="6" id="KW-1185">Reference proteome</keyword>
<sequence length="318" mass="33304">MIRAILAGWALVAGVAAHAQPAPIRVIDPVVLPSAHGQRALALRVTGPARITGRAAVILFSHGSGLSRGGYAPIIEAWARAGYIVIQPDHQDASIDGFPPPVAPGADLWRTRVQDMIRAAHAIPAITRAEPAWRGHIDARRVLAAGHSFGGHTVAALMGAGVWDAGAGRFVRLPLPALRGAVLLSPPGDGGPDDLAQGFRARGTYLQVERKGIRGPMLVMVGDADDSRALSLRGLGWHADVYRHSATRGLCLITMAGARHYLGGIVDPRRSGVEDADPARLALVRRASLALFAAALAGRAPMPDDYAPLGTDGATECR</sequence>
<dbReference type="SUPFAM" id="SSF53474">
    <property type="entry name" value="alpha/beta-Hydrolases"/>
    <property type="match status" value="1"/>
</dbReference>
<organism evidence="5 6">
    <name type="scientific">Novosphingobium ovatum</name>
    <dbReference type="NCBI Taxonomy" id="1908523"/>
    <lineage>
        <taxon>Bacteria</taxon>
        <taxon>Pseudomonadati</taxon>
        <taxon>Pseudomonadota</taxon>
        <taxon>Alphaproteobacteria</taxon>
        <taxon>Sphingomonadales</taxon>
        <taxon>Sphingomonadaceae</taxon>
        <taxon>Novosphingobium</taxon>
    </lineage>
</organism>
<keyword evidence="1" id="KW-0378">Hydrolase</keyword>
<dbReference type="PANTHER" id="PTHR10272">
    <property type="entry name" value="PLATELET-ACTIVATING FACTOR ACETYLHYDROLASE"/>
    <property type="match status" value="1"/>
</dbReference>
<keyword evidence="4" id="KW-0732">Signal</keyword>
<dbReference type="Proteomes" id="UP000753724">
    <property type="component" value="Unassembled WGS sequence"/>
</dbReference>
<proteinExistence type="predicted"/>
<evidence type="ECO:0000256" key="4">
    <source>
        <dbReference type="SAM" id="SignalP"/>
    </source>
</evidence>
<keyword evidence="2" id="KW-0442">Lipid degradation</keyword>
<evidence type="ECO:0000313" key="6">
    <source>
        <dbReference type="Proteomes" id="UP000753724"/>
    </source>
</evidence>